<evidence type="ECO:0000259" key="2">
    <source>
        <dbReference type="Pfam" id="PF25583"/>
    </source>
</evidence>
<protein>
    <submittedName>
        <fullName evidence="3">WYL domain-containing protein</fullName>
    </submittedName>
</protein>
<dbReference type="PANTHER" id="PTHR34580:SF1">
    <property type="entry name" value="PROTEIN PAFC"/>
    <property type="match status" value="1"/>
</dbReference>
<dbReference type="EMBL" id="PIUM01000006">
    <property type="protein sequence ID" value="PKU25054.1"/>
    <property type="molecule type" value="Genomic_DNA"/>
</dbReference>
<comment type="caution">
    <text evidence="3">The sequence shown here is derived from an EMBL/GenBank/DDBJ whole genome shotgun (WGS) entry which is preliminary data.</text>
</comment>
<dbReference type="OrthoDB" id="7626446at2"/>
<evidence type="ECO:0000313" key="4">
    <source>
        <dbReference type="Proteomes" id="UP000233293"/>
    </source>
</evidence>
<dbReference type="Pfam" id="PF13280">
    <property type="entry name" value="WYL"/>
    <property type="match status" value="1"/>
</dbReference>
<evidence type="ECO:0000313" key="3">
    <source>
        <dbReference type="EMBL" id="PKU25054.1"/>
    </source>
</evidence>
<dbReference type="InterPro" id="IPR051534">
    <property type="entry name" value="CBASS_pafABC_assoc_protein"/>
</dbReference>
<organism evidence="3 4">
    <name type="scientific">Telmatospirillum siberiense</name>
    <dbReference type="NCBI Taxonomy" id="382514"/>
    <lineage>
        <taxon>Bacteria</taxon>
        <taxon>Pseudomonadati</taxon>
        <taxon>Pseudomonadota</taxon>
        <taxon>Alphaproteobacteria</taxon>
        <taxon>Rhodospirillales</taxon>
        <taxon>Rhodospirillaceae</taxon>
        <taxon>Telmatospirillum</taxon>
    </lineage>
</organism>
<name>A0A2N3PXC1_9PROT</name>
<gene>
    <name evidence="3" type="ORF">CWS72_07525</name>
</gene>
<keyword evidence="4" id="KW-1185">Reference proteome</keyword>
<sequence length="334" mass="37752">MTKSARHEKAENLMRLARDMQGSVTGLTLGEIEERFDVSRRTAERMRDAVLRLYPDYLEEWAPDGLKRWRIPAGLNRTPDPIQAGEMTALAAGAESLRHEGREEQAALLDKLGAKLRTYLPRETLTRIEPDYELLVQSEGLAFRPGPQATIEGDTRDLLRLAILCSQQVAFDYRSRGTGSISHQTVEPYGFLYGLRPYLVARSANPQAEGLRLFSLANIDKAWQLKTTFVRDPTFSLADYAARSFGTFQESPVEVAWRVRPTSAEDARTWIFHPSQTMEDQPDGSLIVKFRAGGLVEMCWHLFTWGGEIEVLEPPELKRMMAEQISCFTGNEIA</sequence>
<feature type="domain" description="WCX" evidence="2">
    <location>
        <begin position="252"/>
        <end position="325"/>
    </location>
</feature>
<dbReference type="Pfam" id="PF25583">
    <property type="entry name" value="WCX"/>
    <property type="match status" value="1"/>
</dbReference>
<dbReference type="PANTHER" id="PTHR34580">
    <property type="match status" value="1"/>
</dbReference>
<dbReference type="RefSeq" id="WP_101249981.1">
    <property type="nucleotide sequence ID" value="NZ_PIUM01000006.1"/>
</dbReference>
<reference evidence="4" key="1">
    <citation type="submission" date="2017-12" db="EMBL/GenBank/DDBJ databases">
        <title>Draft genome sequence of Telmatospirillum siberiense 26-4b1T, an acidotolerant peatland alphaproteobacterium potentially involved in sulfur cycling.</title>
        <authorList>
            <person name="Hausmann B."/>
            <person name="Pjevac P."/>
            <person name="Schreck K."/>
            <person name="Herbold C.W."/>
            <person name="Daims H."/>
            <person name="Wagner M."/>
            <person name="Pester M."/>
            <person name="Loy A."/>
        </authorList>
    </citation>
    <scope>NUCLEOTIDE SEQUENCE [LARGE SCALE GENOMIC DNA]</scope>
    <source>
        <strain evidence="4">26-4b1</strain>
    </source>
</reference>
<dbReference type="InterPro" id="IPR057727">
    <property type="entry name" value="WCX_dom"/>
</dbReference>
<accession>A0A2N3PXC1</accession>
<evidence type="ECO:0000259" key="1">
    <source>
        <dbReference type="Pfam" id="PF13280"/>
    </source>
</evidence>
<dbReference type="InterPro" id="IPR026881">
    <property type="entry name" value="WYL_dom"/>
</dbReference>
<feature type="domain" description="WYL" evidence="1">
    <location>
        <begin position="157"/>
        <end position="221"/>
    </location>
</feature>
<dbReference type="Proteomes" id="UP000233293">
    <property type="component" value="Unassembled WGS sequence"/>
</dbReference>
<dbReference type="AlphaFoldDB" id="A0A2N3PXC1"/>
<proteinExistence type="predicted"/>